<feature type="domain" description="B30.2/SPRY" evidence="7">
    <location>
        <begin position="166"/>
        <end position="399"/>
    </location>
</feature>
<evidence type="ECO:0000259" key="7">
    <source>
        <dbReference type="PROSITE" id="PS50188"/>
    </source>
</evidence>
<dbReference type="eggNOG" id="KOG2626">
    <property type="taxonomic scope" value="Eukaryota"/>
</dbReference>
<dbReference type="EMBL" id="ADTU01003678">
    <property type="status" value="NOT_ANNOTATED_CDS"/>
    <property type="molecule type" value="Genomic_DNA"/>
</dbReference>
<dbReference type="Proteomes" id="UP000005205">
    <property type="component" value="Unassembled WGS sequence"/>
</dbReference>
<dbReference type="InParanoid" id="A0A158NYB9"/>
<dbReference type="InterPro" id="IPR037353">
    <property type="entry name" value="ASH2"/>
</dbReference>
<reference evidence="9" key="1">
    <citation type="journal article" date="2011" name="PLoS Genet.">
        <title>The genome sequence of the leaf-cutter ant Atta cephalotes reveals insights into its obligate symbiotic lifestyle.</title>
        <authorList>
            <person name="Suen G."/>
            <person name="Teiling C."/>
            <person name="Li L."/>
            <person name="Holt C."/>
            <person name="Abouheif E."/>
            <person name="Bornberg-Bauer E."/>
            <person name="Bouffard P."/>
            <person name="Caldera E.J."/>
            <person name="Cash E."/>
            <person name="Cavanaugh A."/>
            <person name="Denas O."/>
            <person name="Elhaik E."/>
            <person name="Fave M.J."/>
            <person name="Gadau J."/>
            <person name="Gibson J.D."/>
            <person name="Graur D."/>
            <person name="Grubbs K.J."/>
            <person name="Hagen D.E."/>
            <person name="Harkins T.T."/>
            <person name="Helmkampf M."/>
            <person name="Hu H."/>
            <person name="Johnson B.R."/>
            <person name="Kim J."/>
            <person name="Marsh S.E."/>
            <person name="Moeller J.A."/>
            <person name="Munoz-Torres M.C."/>
            <person name="Murphy M.C."/>
            <person name="Naughton M.C."/>
            <person name="Nigam S."/>
            <person name="Overson R."/>
            <person name="Rajakumar R."/>
            <person name="Reese J.T."/>
            <person name="Scott J.J."/>
            <person name="Smith C.R."/>
            <person name="Tao S."/>
            <person name="Tsutsui N.D."/>
            <person name="Viljakainen L."/>
            <person name="Wissler L."/>
            <person name="Yandell M.D."/>
            <person name="Zimmer F."/>
            <person name="Taylor J."/>
            <person name="Slater S.C."/>
            <person name="Clifton S.W."/>
            <person name="Warren W.C."/>
            <person name="Elsik C.G."/>
            <person name="Smith C.D."/>
            <person name="Weinstock G.M."/>
            <person name="Gerardo N.M."/>
            <person name="Currie C.R."/>
        </authorList>
    </citation>
    <scope>NUCLEOTIDE SEQUENCE [LARGE SCALE GENOMIC DNA]</scope>
</reference>
<dbReference type="CDD" id="cd12872">
    <property type="entry name" value="SPRY_Ash2"/>
    <property type="match status" value="1"/>
</dbReference>
<dbReference type="GO" id="GO:0000976">
    <property type="term" value="F:transcription cis-regulatory region binding"/>
    <property type="evidence" value="ECO:0007669"/>
    <property type="project" value="TreeGrafter"/>
</dbReference>
<dbReference type="InterPro" id="IPR001870">
    <property type="entry name" value="B30.2/SPRY"/>
</dbReference>
<dbReference type="InterPro" id="IPR053835">
    <property type="entry name" value="ASH2L-like_WH"/>
</dbReference>
<organism evidence="8 9">
    <name type="scientific">Atta cephalotes</name>
    <name type="common">Leafcutter ant</name>
    <dbReference type="NCBI Taxonomy" id="12957"/>
    <lineage>
        <taxon>Eukaryota</taxon>
        <taxon>Metazoa</taxon>
        <taxon>Ecdysozoa</taxon>
        <taxon>Arthropoda</taxon>
        <taxon>Hexapoda</taxon>
        <taxon>Insecta</taxon>
        <taxon>Pterygota</taxon>
        <taxon>Neoptera</taxon>
        <taxon>Endopterygota</taxon>
        <taxon>Hymenoptera</taxon>
        <taxon>Apocrita</taxon>
        <taxon>Aculeata</taxon>
        <taxon>Formicoidea</taxon>
        <taxon>Formicidae</taxon>
        <taxon>Myrmicinae</taxon>
        <taxon>Atta</taxon>
    </lineage>
</organism>
<dbReference type="Gene3D" id="2.60.120.920">
    <property type="match status" value="1"/>
</dbReference>
<dbReference type="SUPFAM" id="SSF49899">
    <property type="entry name" value="Concanavalin A-like lectins/glucanases"/>
    <property type="match status" value="1"/>
</dbReference>
<dbReference type="SMART" id="SM00449">
    <property type="entry name" value="SPRY"/>
    <property type="match status" value="1"/>
</dbReference>
<keyword evidence="4" id="KW-0862">Zinc</keyword>
<dbReference type="PROSITE" id="PS50188">
    <property type="entry name" value="B302_SPRY"/>
    <property type="match status" value="1"/>
</dbReference>
<dbReference type="SUPFAM" id="SSF57903">
    <property type="entry name" value="FYVE/PHD zinc finger"/>
    <property type="match status" value="1"/>
</dbReference>
<feature type="region of interest" description="Disordered" evidence="6">
    <location>
        <begin position="1"/>
        <end position="50"/>
    </location>
</feature>
<evidence type="ECO:0000256" key="4">
    <source>
        <dbReference type="ARBA" id="ARBA00022833"/>
    </source>
</evidence>
<dbReference type="InterPro" id="IPR001965">
    <property type="entry name" value="Znf_PHD"/>
</dbReference>
<dbReference type="PANTHER" id="PTHR10598:SF0">
    <property type="entry name" value="SET1_ASH2 HISTONE METHYLTRANSFERASE COMPLEX SUBUNIT ASH2"/>
    <property type="match status" value="1"/>
</dbReference>
<protein>
    <recommendedName>
        <fullName evidence="7">B30.2/SPRY domain-containing protein</fullName>
    </recommendedName>
</protein>
<proteinExistence type="predicted"/>
<reference evidence="8" key="2">
    <citation type="submission" date="2016-04" db="UniProtKB">
        <authorList>
            <consortium name="EnsemblMetazoa"/>
        </authorList>
    </citation>
    <scope>IDENTIFICATION</scope>
</reference>
<sequence>MAEEKSDSPSDKSDQTETVEEKKIKPDDKKQKSKQDETVEKTSVQSNNNESSNCYCGKERNLNIVELLCASCSRWFHESCIGYQLGKLVPFMVNYIFVCKNCSPTGLESFKKTQAPFPQMCVTAIANLLQMCQKENEQKTLFHKDKDIIPFIDCHWESMTTMPRRATQSWHATIHRALLKDIGTLFTMDESTSEGQLFGLASSELTSIKPNYEQMIKNGHLRATEMGIQHVDVSRGTWYWEATIEEMPEGSATRLGWGQEYANLQAPLGYDKFGYSWRSRKGTRFHESRGKHYSDSYGEGDTLGFLIVLPDAHDASHIPNTYKDRPLVKFKSHLYYEEKDQVQETLKALRPLEGSKIIYYKNGINQGDAFVDINKGAYYPGISLYKSAMVSVNFGPNFKYPPTDVTFRGMHEKAEEAIAEQSMADILYLTENEGKLRLDTFVL</sequence>
<dbReference type="OrthoDB" id="10266026at2759"/>
<keyword evidence="9" id="KW-1185">Reference proteome</keyword>
<feature type="compositionally biased region" description="Polar residues" evidence="6">
    <location>
        <begin position="41"/>
        <end position="50"/>
    </location>
</feature>
<dbReference type="SMART" id="SM00249">
    <property type="entry name" value="PHD"/>
    <property type="match status" value="1"/>
</dbReference>
<evidence type="ECO:0000256" key="5">
    <source>
        <dbReference type="ARBA" id="ARBA00023242"/>
    </source>
</evidence>
<dbReference type="EMBL" id="ADTU01003677">
    <property type="status" value="NOT_ANNOTATED_CDS"/>
    <property type="molecule type" value="Genomic_DNA"/>
</dbReference>
<dbReference type="GO" id="GO:0048188">
    <property type="term" value="C:Set1C/COMPASS complex"/>
    <property type="evidence" value="ECO:0007669"/>
    <property type="project" value="InterPro"/>
</dbReference>
<dbReference type="STRING" id="12957.A0A158NYB9"/>
<dbReference type="Pfam" id="PF21198">
    <property type="entry name" value="ASH2L-like_WH"/>
    <property type="match status" value="1"/>
</dbReference>
<gene>
    <name evidence="8" type="primary">105625826</name>
</gene>
<dbReference type="PROSITE" id="PS01359">
    <property type="entry name" value="ZF_PHD_1"/>
    <property type="match status" value="1"/>
</dbReference>
<dbReference type="InterPro" id="IPR011011">
    <property type="entry name" value="Znf_FYVE_PHD"/>
</dbReference>
<accession>A0A158NYB9</accession>
<evidence type="ECO:0000313" key="9">
    <source>
        <dbReference type="Proteomes" id="UP000005205"/>
    </source>
</evidence>
<dbReference type="Pfam" id="PF00622">
    <property type="entry name" value="SPRY"/>
    <property type="match status" value="1"/>
</dbReference>
<name>A0A158NYB9_ATTCE</name>
<evidence type="ECO:0000313" key="8">
    <source>
        <dbReference type="EnsemblMetazoa" id="XP_012062527.1"/>
    </source>
</evidence>
<dbReference type="GO" id="GO:0008270">
    <property type="term" value="F:zinc ion binding"/>
    <property type="evidence" value="ECO:0007669"/>
    <property type="project" value="UniProtKB-KW"/>
</dbReference>
<evidence type="ECO:0000256" key="2">
    <source>
        <dbReference type="ARBA" id="ARBA00022723"/>
    </source>
</evidence>
<comment type="subcellular location">
    <subcellularLocation>
        <location evidence="1">Nucleus</location>
    </subcellularLocation>
</comment>
<dbReference type="Gene3D" id="3.90.980.20">
    <property type="match status" value="1"/>
</dbReference>
<dbReference type="InterPro" id="IPR043136">
    <property type="entry name" value="B30.2/SPRY_sf"/>
</dbReference>
<dbReference type="InterPro" id="IPR049455">
    <property type="entry name" value="ASH2-like_PHD"/>
</dbReference>
<dbReference type="InterPro" id="IPR003877">
    <property type="entry name" value="SPRY_dom"/>
</dbReference>
<evidence type="ECO:0000256" key="3">
    <source>
        <dbReference type="ARBA" id="ARBA00022771"/>
    </source>
</evidence>
<dbReference type="CDD" id="cd15583">
    <property type="entry name" value="PHD_ash2p_like"/>
    <property type="match status" value="1"/>
</dbReference>
<keyword evidence="2" id="KW-0479">Metal-binding</keyword>
<dbReference type="InterPro" id="IPR019786">
    <property type="entry name" value="Zinc_finger_PHD-type_CS"/>
</dbReference>
<dbReference type="KEGG" id="acep:105625826"/>
<dbReference type="InterPro" id="IPR013320">
    <property type="entry name" value="ConA-like_dom_sf"/>
</dbReference>
<evidence type="ECO:0000256" key="6">
    <source>
        <dbReference type="SAM" id="MobiDB-lite"/>
    </source>
</evidence>
<dbReference type="AlphaFoldDB" id="A0A158NYB9"/>
<dbReference type="FunCoup" id="A0A158NYB9">
    <property type="interactions" value="1931"/>
</dbReference>
<dbReference type="Pfam" id="PF21257">
    <property type="entry name" value="PHD_ash2p_like"/>
    <property type="match status" value="1"/>
</dbReference>
<dbReference type="FunFam" id="3.90.980.20:FF:000005">
    <property type="entry name" value="Set1/Ash2 histone methyltransferase complex subunit ASH2"/>
    <property type="match status" value="1"/>
</dbReference>
<dbReference type="PANTHER" id="PTHR10598">
    <property type="entry name" value="SET1/ASH2 HISTONE METHYLTRANSFERASE COMPLEX SUBUNIT ASH2"/>
    <property type="match status" value="1"/>
</dbReference>
<keyword evidence="5" id="KW-0539">Nucleus</keyword>
<evidence type="ECO:0000256" key="1">
    <source>
        <dbReference type="ARBA" id="ARBA00004123"/>
    </source>
</evidence>
<dbReference type="EnsemblMetazoa" id="XM_012207137.1">
    <property type="protein sequence ID" value="XP_012062527.1"/>
    <property type="gene ID" value="LOC105625826"/>
</dbReference>
<keyword evidence="3" id="KW-0863">Zinc-finger</keyword>
<feature type="compositionally biased region" description="Basic and acidic residues" evidence="6">
    <location>
        <begin position="1"/>
        <end position="40"/>
    </location>
</feature>